<sequence length="78" mass="9143">MIYKNIVFKKVRDSVFLLRDGKIVARRNVQDKKGLKELTNMARALGKKLSLRNWKAIDNNKIVVQILNQDKVSAWFKK</sequence>
<name>A0A841Q1E6_9BACI</name>
<evidence type="ECO:0000313" key="2">
    <source>
        <dbReference type="Proteomes" id="UP000581688"/>
    </source>
</evidence>
<reference evidence="1 2" key="1">
    <citation type="submission" date="2020-08" db="EMBL/GenBank/DDBJ databases">
        <title>Genomic Encyclopedia of Type Strains, Phase IV (KMG-IV): sequencing the most valuable type-strain genomes for metagenomic binning, comparative biology and taxonomic classification.</title>
        <authorList>
            <person name="Goeker M."/>
        </authorList>
    </citation>
    <scope>NUCLEOTIDE SEQUENCE [LARGE SCALE GENOMIC DNA]</scope>
    <source>
        <strain evidence="1 2">DSM 19612</strain>
    </source>
</reference>
<dbReference type="EMBL" id="JACHGH010000001">
    <property type="protein sequence ID" value="MBB6452003.1"/>
    <property type="molecule type" value="Genomic_DNA"/>
</dbReference>
<evidence type="ECO:0000313" key="1">
    <source>
        <dbReference type="EMBL" id="MBB6452003.1"/>
    </source>
</evidence>
<dbReference type="Proteomes" id="UP000581688">
    <property type="component" value="Unassembled WGS sequence"/>
</dbReference>
<gene>
    <name evidence="1" type="ORF">HNQ94_000424</name>
</gene>
<accession>A0A841Q1E6</accession>
<protein>
    <submittedName>
        <fullName evidence="1">Uncharacterized protein</fullName>
    </submittedName>
</protein>
<keyword evidence="2" id="KW-1185">Reference proteome</keyword>
<comment type="caution">
    <text evidence="1">The sequence shown here is derived from an EMBL/GenBank/DDBJ whole genome shotgun (WGS) entry which is preliminary data.</text>
</comment>
<organism evidence="1 2">
    <name type="scientific">Salirhabdus euzebyi</name>
    <dbReference type="NCBI Taxonomy" id="394506"/>
    <lineage>
        <taxon>Bacteria</taxon>
        <taxon>Bacillati</taxon>
        <taxon>Bacillota</taxon>
        <taxon>Bacilli</taxon>
        <taxon>Bacillales</taxon>
        <taxon>Bacillaceae</taxon>
        <taxon>Salirhabdus</taxon>
    </lineage>
</organism>
<proteinExistence type="predicted"/>
<dbReference type="AlphaFoldDB" id="A0A841Q1E6"/>
<dbReference type="RefSeq" id="WP_174494443.1">
    <property type="nucleotide sequence ID" value="NZ_CADDWK010000001.1"/>
</dbReference>